<evidence type="ECO:0000313" key="8">
    <source>
        <dbReference type="Proteomes" id="UP000388235"/>
    </source>
</evidence>
<evidence type="ECO:0000256" key="2">
    <source>
        <dbReference type="ARBA" id="ARBA00022741"/>
    </source>
</evidence>
<feature type="region of interest" description="Disordered" evidence="5">
    <location>
        <begin position="1"/>
        <end position="26"/>
    </location>
</feature>
<reference evidence="7 8" key="1">
    <citation type="submission" date="2019-11" db="EMBL/GenBank/DDBJ databases">
        <authorList>
            <person name="Khan S.A."/>
            <person name="Jeon C.O."/>
            <person name="Chun B.H."/>
        </authorList>
    </citation>
    <scope>NUCLEOTIDE SEQUENCE [LARGE SCALE GENOMIC DNA]</scope>
    <source>
        <strain evidence="7 8">IMCC 1097</strain>
    </source>
</reference>
<dbReference type="RefSeq" id="WP_153713063.1">
    <property type="nucleotide sequence ID" value="NZ_CP045871.1"/>
</dbReference>
<dbReference type="UniPathway" id="UPA00148">
    <property type="reaction ID" value="UER00233"/>
</dbReference>
<evidence type="ECO:0000256" key="1">
    <source>
        <dbReference type="ARBA" id="ARBA00022679"/>
    </source>
</evidence>
<dbReference type="InterPro" id="IPR036451">
    <property type="entry name" value="CblAdoTrfase-like_sf"/>
</dbReference>
<name>A0A5Q2Q605_9GAMM</name>
<sequence length="183" mass="19985">MGNRLSKITTRTGDDGSTGLGDGSRINKDHARMHAIGDVDEFNSTLGVLRATLGHDDAEDALLSLMQHHLFDVGGELAVPGFEMVTADHLAAIEVHSARLNEDLPPLKEFILPAGTLAASHCQVARAVARRAERSVVALRHLDDAVRPEIQQYLNRASDVLFILARSLCRRDGGNEVYWQRGD</sequence>
<keyword evidence="1 4" id="KW-0808">Transferase</keyword>
<evidence type="ECO:0000259" key="6">
    <source>
        <dbReference type="Pfam" id="PF01923"/>
    </source>
</evidence>
<protein>
    <recommendedName>
        <fullName evidence="4">Corrinoid adenosyltransferase</fullName>
        <ecNumber evidence="4">2.5.1.17</ecNumber>
    </recommendedName>
    <alternativeName>
        <fullName evidence="4">Cob(II)alamin adenosyltransferase</fullName>
    </alternativeName>
    <alternativeName>
        <fullName evidence="4">Cob(II)yrinic acid a,c-diamide adenosyltransferase</fullName>
    </alternativeName>
    <alternativeName>
        <fullName evidence="4">Cobinamide/cobalamin adenosyltransferase</fullName>
    </alternativeName>
</protein>
<feature type="domain" description="Cobalamin adenosyltransferase-like" evidence="6">
    <location>
        <begin position="8"/>
        <end position="167"/>
    </location>
</feature>
<evidence type="ECO:0000256" key="5">
    <source>
        <dbReference type="SAM" id="MobiDB-lite"/>
    </source>
</evidence>
<dbReference type="Pfam" id="PF01923">
    <property type="entry name" value="Cob_adeno_trans"/>
    <property type="match status" value="1"/>
</dbReference>
<comment type="similarity">
    <text evidence="4">Belongs to the Cob(I)alamin adenosyltransferase family.</text>
</comment>
<evidence type="ECO:0000313" key="7">
    <source>
        <dbReference type="EMBL" id="QGG79559.1"/>
    </source>
</evidence>
<dbReference type="InterPro" id="IPR016030">
    <property type="entry name" value="CblAdoTrfase-like"/>
</dbReference>
<dbReference type="SUPFAM" id="SSF89028">
    <property type="entry name" value="Cobalamin adenosyltransferase-like"/>
    <property type="match status" value="1"/>
</dbReference>
<keyword evidence="3 4" id="KW-0067">ATP-binding</keyword>
<keyword evidence="4" id="KW-0169">Cobalamin biosynthesis</keyword>
<dbReference type="EMBL" id="CP045871">
    <property type="protein sequence ID" value="QGG79559.1"/>
    <property type="molecule type" value="Genomic_DNA"/>
</dbReference>
<dbReference type="OrthoDB" id="9778896at2"/>
<dbReference type="KEGG" id="llp:GH975_02835"/>
<dbReference type="PANTHER" id="PTHR12213:SF0">
    <property type="entry name" value="CORRINOID ADENOSYLTRANSFERASE MMAB"/>
    <property type="match status" value="1"/>
</dbReference>
<dbReference type="GO" id="GO:0008817">
    <property type="term" value="F:corrinoid adenosyltransferase activity"/>
    <property type="evidence" value="ECO:0007669"/>
    <property type="project" value="UniProtKB-UniRule"/>
</dbReference>
<keyword evidence="8" id="KW-1185">Reference proteome</keyword>
<proteinExistence type="inferred from homology"/>
<accession>A0A5Q2Q605</accession>
<dbReference type="Gene3D" id="1.20.1200.10">
    <property type="entry name" value="Cobalamin adenosyltransferase-like"/>
    <property type="match status" value="1"/>
</dbReference>
<dbReference type="PANTHER" id="PTHR12213">
    <property type="entry name" value="CORRINOID ADENOSYLTRANSFERASE"/>
    <property type="match status" value="1"/>
</dbReference>
<dbReference type="InterPro" id="IPR029499">
    <property type="entry name" value="PduO-typ"/>
</dbReference>
<dbReference type="Proteomes" id="UP000388235">
    <property type="component" value="Chromosome"/>
</dbReference>
<evidence type="ECO:0000256" key="4">
    <source>
        <dbReference type="RuleBase" id="RU366026"/>
    </source>
</evidence>
<dbReference type="NCBIfam" id="TIGR00636">
    <property type="entry name" value="PduO_Nterm"/>
    <property type="match status" value="1"/>
</dbReference>
<comment type="catalytic activity">
    <reaction evidence="4">
        <text>2 cob(II)alamin + reduced [electron-transfer flavoprotein] + 2 ATP = 2 adenosylcob(III)alamin + 2 triphosphate + oxidized [electron-transfer flavoprotein] + 3 H(+)</text>
        <dbReference type="Rhea" id="RHEA:28671"/>
        <dbReference type="Rhea" id="RHEA-COMP:10685"/>
        <dbReference type="Rhea" id="RHEA-COMP:10686"/>
        <dbReference type="ChEBI" id="CHEBI:15378"/>
        <dbReference type="ChEBI" id="CHEBI:16304"/>
        <dbReference type="ChEBI" id="CHEBI:18036"/>
        <dbReference type="ChEBI" id="CHEBI:18408"/>
        <dbReference type="ChEBI" id="CHEBI:30616"/>
        <dbReference type="ChEBI" id="CHEBI:57692"/>
        <dbReference type="ChEBI" id="CHEBI:58307"/>
        <dbReference type="EC" id="2.5.1.17"/>
    </reaction>
</comment>
<dbReference type="EC" id="2.5.1.17" evidence="4"/>
<organism evidence="7 8">
    <name type="scientific">Litorivicinus lipolyticus</name>
    <dbReference type="NCBI Taxonomy" id="418701"/>
    <lineage>
        <taxon>Bacteria</taxon>
        <taxon>Pseudomonadati</taxon>
        <taxon>Pseudomonadota</taxon>
        <taxon>Gammaproteobacteria</taxon>
        <taxon>Oceanospirillales</taxon>
        <taxon>Litorivicinaceae</taxon>
        <taxon>Litorivicinus</taxon>
    </lineage>
</organism>
<dbReference type="GO" id="GO:0005524">
    <property type="term" value="F:ATP binding"/>
    <property type="evidence" value="ECO:0007669"/>
    <property type="project" value="UniProtKB-UniRule"/>
</dbReference>
<dbReference type="GO" id="GO:0009236">
    <property type="term" value="P:cobalamin biosynthetic process"/>
    <property type="evidence" value="ECO:0007669"/>
    <property type="project" value="UniProtKB-UniRule"/>
</dbReference>
<comment type="pathway">
    <text evidence="4">Cofactor biosynthesis; adenosylcobalamin biosynthesis; adenosylcobalamin from cob(II)yrinate a,c-diamide: step 2/7.</text>
</comment>
<comment type="catalytic activity">
    <reaction evidence="4">
        <text>2 cob(II)yrinate a,c diamide + reduced [electron-transfer flavoprotein] + 2 ATP = 2 adenosylcob(III)yrinate a,c-diamide + 2 triphosphate + oxidized [electron-transfer flavoprotein] + 3 H(+)</text>
        <dbReference type="Rhea" id="RHEA:11528"/>
        <dbReference type="Rhea" id="RHEA-COMP:10685"/>
        <dbReference type="Rhea" id="RHEA-COMP:10686"/>
        <dbReference type="ChEBI" id="CHEBI:15378"/>
        <dbReference type="ChEBI" id="CHEBI:18036"/>
        <dbReference type="ChEBI" id="CHEBI:30616"/>
        <dbReference type="ChEBI" id="CHEBI:57692"/>
        <dbReference type="ChEBI" id="CHEBI:58307"/>
        <dbReference type="ChEBI" id="CHEBI:58503"/>
        <dbReference type="ChEBI" id="CHEBI:58537"/>
        <dbReference type="EC" id="2.5.1.17"/>
    </reaction>
</comment>
<keyword evidence="2 4" id="KW-0547">Nucleotide-binding</keyword>
<gene>
    <name evidence="7" type="ORF">GH975_02835</name>
</gene>
<evidence type="ECO:0000256" key="3">
    <source>
        <dbReference type="ARBA" id="ARBA00022840"/>
    </source>
</evidence>
<dbReference type="AlphaFoldDB" id="A0A5Q2Q605"/>